<dbReference type="AlphaFoldDB" id="A0A941JIF3"/>
<comment type="caution">
    <text evidence="2">The sequence shown here is derived from an EMBL/GenBank/DDBJ whole genome shotgun (WGS) entry which is preliminary data.</text>
</comment>
<dbReference type="EMBL" id="JAGTPX010000006">
    <property type="protein sequence ID" value="MBR8669525.1"/>
    <property type="molecule type" value="Genomic_DNA"/>
</dbReference>
<dbReference type="RefSeq" id="WP_019380831.1">
    <property type="nucleotide sequence ID" value="NZ_JAGTPX020000007.1"/>
</dbReference>
<reference evidence="2" key="1">
    <citation type="submission" date="2021-04" db="EMBL/GenBank/DDBJ databases">
        <title>Genomic analysis of electroactive and textile dye degrading Bacillus circulans strain: DC10 isolated from constructed wetland-microbial fuel cells treating textile dye wastewaters.</title>
        <authorList>
            <person name="Patel D.U."/>
            <person name="Desai C.R."/>
        </authorList>
    </citation>
    <scope>NUCLEOTIDE SEQUENCE</scope>
    <source>
        <strain evidence="2">DC10</strain>
    </source>
</reference>
<evidence type="ECO:0000256" key="1">
    <source>
        <dbReference type="SAM" id="MobiDB-lite"/>
    </source>
</evidence>
<organism evidence="2">
    <name type="scientific">Niallia circulans</name>
    <name type="common">Bacillus circulans</name>
    <dbReference type="NCBI Taxonomy" id="1397"/>
    <lineage>
        <taxon>Bacteria</taxon>
        <taxon>Bacillati</taxon>
        <taxon>Bacillota</taxon>
        <taxon>Bacilli</taxon>
        <taxon>Bacillales</taxon>
        <taxon>Bacillaceae</taxon>
        <taxon>Niallia</taxon>
    </lineage>
</organism>
<gene>
    <name evidence="2" type="ORF">KD144_08220</name>
</gene>
<sequence>MPMLIQKQKPEKSIQNIRDTIDSIPPQGAEPLLQTSVEKVDVYGD</sequence>
<dbReference type="OrthoDB" id="9867915at2"/>
<protein>
    <submittedName>
        <fullName evidence="2">Uncharacterized protein</fullName>
    </submittedName>
</protein>
<name>A0A941JIF3_NIACI</name>
<accession>A0A941JIF3</accession>
<proteinExistence type="predicted"/>
<feature type="region of interest" description="Disordered" evidence="1">
    <location>
        <begin position="22"/>
        <end position="45"/>
    </location>
</feature>
<evidence type="ECO:0000313" key="2">
    <source>
        <dbReference type="EMBL" id="MBR8669525.1"/>
    </source>
</evidence>